<dbReference type="PROSITE" id="PS51837">
    <property type="entry name" value="LITAF"/>
    <property type="match status" value="1"/>
</dbReference>
<evidence type="ECO:0000256" key="3">
    <source>
        <dbReference type="ARBA" id="ARBA00004630"/>
    </source>
</evidence>
<dbReference type="AlphaFoldDB" id="A0A267FF25"/>
<dbReference type="GO" id="GO:0005765">
    <property type="term" value="C:lysosomal membrane"/>
    <property type="evidence" value="ECO:0007669"/>
    <property type="project" value="UniProtKB-SubCell"/>
</dbReference>
<evidence type="ECO:0000256" key="8">
    <source>
        <dbReference type="SAM" id="MobiDB-lite"/>
    </source>
</evidence>
<keyword evidence="6" id="KW-0862">Zinc</keyword>
<evidence type="ECO:0000256" key="2">
    <source>
        <dbReference type="ARBA" id="ARBA00004481"/>
    </source>
</evidence>
<dbReference type="GO" id="GO:0031902">
    <property type="term" value="C:late endosome membrane"/>
    <property type="evidence" value="ECO:0007669"/>
    <property type="project" value="UniProtKB-SubCell"/>
</dbReference>
<evidence type="ECO:0000259" key="10">
    <source>
        <dbReference type="PROSITE" id="PS51837"/>
    </source>
</evidence>
<dbReference type="GO" id="GO:0008270">
    <property type="term" value="F:zinc ion binding"/>
    <property type="evidence" value="ECO:0007669"/>
    <property type="project" value="TreeGrafter"/>
</dbReference>
<keyword evidence="12" id="KW-1185">Reference proteome</keyword>
<keyword evidence="5" id="KW-0479">Metal-binding</keyword>
<dbReference type="Pfam" id="PF10601">
    <property type="entry name" value="zf-LITAF-like"/>
    <property type="match status" value="1"/>
</dbReference>
<comment type="caution">
    <text evidence="11">The sequence shown here is derived from an EMBL/GenBank/DDBJ whole genome shotgun (WGS) entry which is preliminary data.</text>
</comment>
<dbReference type="InterPro" id="IPR006629">
    <property type="entry name" value="LITAF"/>
</dbReference>
<keyword evidence="7 9" id="KW-0472">Membrane</keyword>
<evidence type="ECO:0000256" key="4">
    <source>
        <dbReference type="ARBA" id="ARBA00005975"/>
    </source>
</evidence>
<evidence type="ECO:0000313" key="12">
    <source>
        <dbReference type="Proteomes" id="UP000215902"/>
    </source>
</evidence>
<dbReference type="EMBL" id="NIVC01001096">
    <property type="protein sequence ID" value="PAA72385.1"/>
    <property type="molecule type" value="Genomic_DNA"/>
</dbReference>
<evidence type="ECO:0000256" key="9">
    <source>
        <dbReference type="SAM" id="Phobius"/>
    </source>
</evidence>
<accession>A0A267FF25</accession>
<protein>
    <recommendedName>
        <fullName evidence="10">LITAF domain-containing protein</fullName>
    </recommendedName>
</protein>
<feature type="domain" description="LITAF" evidence="10">
    <location>
        <begin position="41"/>
        <end position="126"/>
    </location>
</feature>
<dbReference type="PANTHER" id="PTHR23292:SF6">
    <property type="entry name" value="FI16602P1-RELATED"/>
    <property type="match status" value="1"/>
</dbReference>
<dbReference type="PANTHER" id="PTHR23292">
    <property type="entry name" value="LIPOPOLYSACCHARIDE-INDUCED TUMOR NECROSIS FACTOR-ALPHA FACTOR"/>
    <property type="match status" value="1"/>
</dbReference>
<reference evidence="11 12" key="1">
    <citation type="submission" date="2017-06" db="EMBL/GenBank/DDBJ databases">
        <title>A platform for efficient transgenesis in Macrostomum lignano, a flatworm model organism for stem cell research.</title>
        <authorList>
            <person name="Berezikov E."/>
        </authorList>
    </citation>
    <scope>NUCLEOTIDE SEQUENCE [LARGE SCALE GENOMIC DNA]</scope>
    <source>
        <strain evidence="11">DV1</strain>
        <tissue evidence="11">Whole organism</tissue>
    </source>
</reference>
<comment type="subcellular location">
    <subcellularLocation>
        <location evidence="2">Endosome membrane</location>
        <topology evidence="2">Peripheral membrane protein</topology>
    </subcellularLocation>
    <subcellularLocation>
        <location evidence="1">Late endosome membrane</location>
    </subcellularLocation>
    <subcellularLocation>
        <location evidence="3">Lysosome membrane</location>
        <topology evidence="3">Peripheral membrane protein</topology>
        <orientation evidence="3">Cytoplasmic side</orientation>
    </subcellularLocation>
</comment>
<proteinExistence type="inferred from homology"/>
<organism evidence="11 12">
    <name type="scientific">Macrostomum lignano</name>
    <dbReference type="NCBI Taxonomy" id="282301"/>
    <lineage>
        <taxon>Eukaryota</taxon>
        <taxon>Metazoa</taxon>
        <taxon>Spiralia</taxon>
        <taxon>Lophotrochozoa</taxon>
        <taxon>Platyhelminthes</taxon>
        <taxon>Rhabditophora</taxon>
        <taxon>Macrostomorpha</taxon>
        <taxon>Macrostomida</taxon>
        <taxon>Macrostomidae</taxon>
        <taxon>Macrostomum</taxon>
    </lineage>
</organism>
<keyword evidence="9" id="KW-1133">Transmembrane helix</keyword>
<evidence type="ECO:0000256" key="7">
    <source>
        <dbReference type="ARBA" id="ARBA00023136"/>
    </source>
</evidence>
<evidence type="ECO:0000256" key="5">
    <source>
        <dbReference type="ARBA" id="ARBA00022723"/>
    </source>
</evidence>
<feature type="compositionally biased region" description="Pro residues" evidence="8">
    <location>
        <begin position="12"/>
        <end position="39"/>
    </location>
</feature>
<evidence type="ECO:0000256" key="1">
    <source>
        <dbReference type="ARBA" id="ARBA00004414"/>
    </source>
</evidence>
<dbReference type="STRING" id="282301.A0A267FF25"/>
<dbReference type="Proteomes" id="UP000215902">
    <property type="component" value="Unassembled WGS sequence"/>
</dbReference>
<evidence type="ECO:0000256" key="6">
    <source>
        <dbReference type="ARBA" id="ARBA00022833"/>
    </source>
</evidence>
<dbReference type="InterPro" id="IPR037519">
    <property type="entry name" value="LITAF_fam"/>
</dbReference>
<dbReference type="SMART" id="SM00714">
    <property type="entry name" value="LITAF"/>
    <property type="match status" value="1"/>
</dbReference>
<feature type="compositionally biased region" description="Low complexity" evidence="8">
    <location>
        <begin position="1"/>
        <end position="11"/>
    </location>
</feature>
<evidence type="ECO:0000313" key="11">
    <source>
        <dbReference type="EMBL" id="PAA72385.1"/>
    </source>
</evidence>
<keyword evidence="9" id="KW-0812">Transmembrane</keyword>
<gene>
    <name evidence="11" type="ORF">BOX15_Mlig020806g1</name>
</gene>
<sequence>MSQPGEPVVQQQPPPAYPMPPPQQGGYPPPPQGYPPGPGGYPGVVTVPPPVVFRELPVTMTCPHCHASISTQVTMDTGLLPWLICGGLCLFGCWLGCCLIPFCMDGVKDAIHTCPQCRKVVGHYKRI</sequence>
<feature type="region of interest" description="Disordered" evidence="8">
    <location>
        <begin position="1"/>
        <end position="41"/>
    </location>
</feature>
<comment type="similarity">
    <text evidence="4">Belongs to the CDIP1/LITAF family.</text>
</comment>
<feature type="transmembrane region" description="Helical" evidence="9">
    <location>
        <begin position="79"/>
        <end position="102"/>
    </location>
</feature>
<name>A0A267FF25_9PLAT</name>